<evidence type="ECO:0000313" key="2">
    <source>
        <dbReference type="Proteomes" id="UP001328107"/>
    </source>
</evidence>
<dbReference type="EMBL" id="BTRK01000006">
    <property type="protein sequence ID" value="GMR57776.1"/>
    <property type="molecule type" value="Genomic_DNA"/>
</dbReference>
<comment type="caution">
    <text evidence="1">The sequence shown here is derived from an EMBL/GenBank/DDBJ whole genome shotgun (WGS) entry which is preliminary data.</text>
</comment>
<dbReference type="AlphaFoldDB" id="A0AAN5D7E6"/>
<dbReference type="Proteomes" id="UP001328107">
    <property type="component" value="Unassembled WGS sequence"/>
</dbReference>
<organism evidence="1 2">
    <name type="scientific">Pristionchus mayeri</name>
    <dbReference type="NCBI Taxonomy" id="1317129"/>
    <lineage>
        <taxon>Eukaryota</taxon>
        <taxon>Metazoa</taxon>
        <taxon>Ecdysozoa</taxon>
        <taxon>Nematoda</taxon>
        <taxon>Chromadorea</taxon>
        <taxon>Rhabditida</taxon>
        <taxon>Rhabditina</taxon>
        <taxon>Diplogasteromorpha</taxon>
        <taxon>Diplogasteroidea</taxon>
        <taxon>Neodiplogasteridae</taxon>
        <taxon>Pristionchus</taxon>
    </lineage>
</organism>
<accession>A0AAN5D7E6</accession>
<protein>
    <submittedName>
        <fullName evidence="1">Uncharacterized protein</fullName>
    </submittedName>
</protein>
<evidence type="ECO:0000313" key="1">
    <source>
        <dbReference type="EMBL" id="GMR57776.1"/>
    </source>
</evidence>
<keyword evidence="2" id="KW-1185">Reference proteome</keyword>
<gene>
    <name evidence="1" type="ORF">PMAYCL1PPCAC_27971</name>
</gene>
<sequence>MKWNKDQIIFYRHRYTILTSSLRMFSFPLAALRASRVSCTANIKLGRQPFVGITFGIVISIFLSKWDKKRLPFSCVNSNTWASLFVERIFASPTVTPSRARNALHKLIVTGIIKPVSFAVPLSMILYKTSKSSGATTPRCLTVRNLHEFTNWNKYGPFIT</sequence>
<reference evidence="2" key="1">
    <citation type="submission" date="2022-10" db="EMBL/GenBank/DDBJ databases">
        <title>Genome assembly of Pristionchus species.</title>
        <authorList>
            <person name="Yoshida K."/>
            <person name="Sommer R.J."/>
        </authorList>
    </citation>
    <scope>NUCLEOTIDE SEQUENCE [LARGE SCALE GENOMIC DNA]</scope>
    <source>
        <strain evidence="2">RS5460</strain>
    </source>
</reference>
<name>A0AAN5D7E6_9BILA</name>
<proteinExistence type="predicted"/>